<gene>
    <name evidence="1" type="ORF">WA1_33110</name>
</gene>
<comment type="caution">
    <text evidence="1">The sequence shown here is derived from an EMBL/GenBank/DDBJ whole genome shotgun (WGS) entry which is preliminary data.</text>
</comment>
<keyword evidence="2" id="KW-1185">Reference proteome</keyword>
<dbReference type="Proteomes" id="UP000076925">
    <property type="component" value="Unassembled WGS sequence"/>
</dbReference>
<protein>
    <recommendedName>
        <fullName evidence="3">Gluconate 5-dehydrogenase</fullName>
    </recommendedName>
</protein>
<evidence type="ECO:0000313" key="2">
    <source>
        <dbReference type="Proteomes" id="UP000076925"/>
    </source>
</evidence>
<dbReference type="EMBL" id="ANNX02000036">
    <property type="protein sequence ID" value="KYC38857.1"/>
    <property type="molecule type" value="Genomic_DNA"/>
</dbReference>
<dbReference type="InterPro" id="IPR002347">
    <property type="entry name" value="SDR_fam"/>
</dbReference>
<organism evidence="1 2">
    <name type="scientific">Scytonema hofmannii PCC 7110</name>
    <dbReference type="NCBI Taxonomy" id="128403"/>
    <lineage>
        <taxon>Bacteria</taxon>
        <taxon>Bacillati</taxon>
        <taxon>Cyanobacteriota</taxon>
        <taxon>Cyanophyceae</taxon>
        <taxon>Nostocales</taxon>
        <taxon>Scytonemataceae</taxon>
        <taxon>Scytonema</taxon>
    </lineage>
</organism>
<dbReference type="AlphaFoldDB" id="A0A139X2C4"/>
<accession>A0A139X2C4</accession>
<dbReference type="RefSeq" id="WP_017749776.1">
    <property type="nucleotide sequence ID" value="NZ_KQ976354.1"/>
</dbReference>
<dbReference type="Gene3D" id="3.40.50.720">
    <property type="entry name" value="NAD(P)-binding Rossmann-like Domain"/>
    <property type="match status" value="1"/>
</dbReference>
<sequence>MTPTGFSLDGKIALVTGGVRGLGLEIAKALANAGAFVLINGRSQESLERWLFRNGIQCRSSCRSRNR</sequence>
<evidence type="ECO:0000313" key="1">
    <source>
        <dbReference type="EMBL" id="KYC38857.1"/>
    </source>
</evidence>
<dbReference type="STRING" id="128403.WA1_33110"/>
<evidence type="ECO:0008006" key="3">
    <source>
        <dbReference type="Google" id="ProtNLM"/>
    </source>
</evidence>
<proteinExistence type="predicted"/>
<dbReference type="InterPro" id="IPR036291">
    <property type="entry name" value="NAD(P)-bd_dom_sf"/>
</dbReference>
<dbReference type="SUPFAM" id="SSF51735">
    <property type="entry name" value="NAD(P)-binding Rossmann-fold domains"/>
    <property type="match status" value="1"/>
</dbReference>
<name>A0A139X2C4_9CYAN</name>
<dbReference type="OrthoDB" id="9785826at2"/>
<dbReference type="Pfam" id="PF00106">
    <property type="entry name" value="adh_short"/>
    <property type="match status" value="1"/>
</dbReference>
<reference evidence="1 2" key="1">
    <citation type="journal article" date="2013" name="Genome Biol. Evol.">
        <title>Genomes of Stigonematalean cyanobacteria (subsection V) and the evolution of oxygenic photosynthesis from prokaryotes to plastids.</title>
        <authorList>
            <person name="Dagan T."/>
            <person name="Roettger M."/>
            <person name="Stucken K."/>
            <person name="Landan G."/>
            <person name="Koch R."/>
            <person name="Major P."/>
            <person name="Gould S.B."/>
            <person name="Goremykin V.V."/>
            <person name="Rippka R."/>
            <person name="Tandeau de Marsac N."/>
            <person name="Gugger M."/>
            <person name="Lockhart P.J."/>
            <person name="Allen J.F."/>
            <person name="Brune I."/>
            <person name="Maus I."/>
            <person name="Puhler A."/>
            <person name="Martin W.F."/>
        </authorList>
    </citation>
    <scope>NUCLEOTIDE SEQUENCE [LARGE SCALE GENOMIC DNA]</scope>
    <source>
        <strain evidence="1 2">PCC 7110</strain>
    </source>
</reference>